<organism evidence="1 2">
    <name type="scientific">Mycetomoellerius zeteki</name>
    <dbReference type="NCBI Taxonomy" id="64791"/>
    <lineage>
        <taxon>Eukaryota</taxon>
        <taxon>Metazoa</taxon>
        <taxon>Ecdysozoa</taxon>
        <taxon>Arthropoda</taxon>
        <taxon>Hexapoda</taxon>
        <taxon>Insecta</taxon>
        <taxon>Pterygota</taxon>
        <taxon>Neoptera</taxon>
        <taxon>Endopterygota</taxon>
        <taxon>Hymenoptera</taxon>
        <taxon>Apocrita</taxon>
        <taxon>Aculeata</taxon>
        <taxon>Formicoidea</taxon>
        <taxon>Formicidae</taxon>
        <taxon>Myrmicinae</taxon>
        <taxon>Mycetomoellerius</taxon>
    </lineage>
</organism>
<dbReference type="Proteomes" id="UP000075809">
    <property type="component" value="Unassembled WGS sequence"/>
</dbReference>
<keyword evidence="2" id="KW-1185">Reference proteome</keyword>
<dbReference type="EMBL" id="KQ982197">
    <property type="protein sequence ID" value="KYQ59024.1"/>
    <property type="molecule type" value="Genomic_DNA"/>
</dbReference>
<evidence type="ECO:0000313" key="2">
    <source>
        <dbReference type="Proteomes" id="UP000075809"/>
    </source>
</evidence>
<proteinExistence type="predicted"/>
<accession>A0A151XF56</accession>
<reference evidence="1 2" key="1">
    <citation type="submission" date="2015-09" db="EMBL/GenBank/DDBJ databases">
        <title>Trachymyrmex zeteki WGS genome.</title>
        <authorList>
            <person name="Nygaard S."/>
            <person name="Hu H."/>
            <person name="Boomsma J."/>
            <person name="Zhang G."/>
        </authorList>
    </citation>
    <scope>NUCLEOTIDE SEQUENCE [LARGE SCALE GENOMIC DNA]</scope>
    <source>
        <strain evidence="1">Tzet28-1</strain>
        <tissue evidence="1">Whole body</tissue>
    </source>
</reference>
<name>A0A151XF56_9HYME</name>
<sequence>MATALSTTGAELIGFQSQLCRVSHQPTPFRIVTLLTPRNTPWLAGAYVLQRIAANCEGPEFPVAD</sequence>
<protein>
    <submittedName>
        <fullName evidence="1">Uncharacterized protein</fullName>
    </submittedName>
</protein>
<evidence type="ECO:0000313" key="1">
    <source>
        <dbReference type="EMBL" id="KYQ59024.1"/>
    </source>
</evidence>
<dbReference type="AlphaFoldDB" id="A0A151XF56"/>
<gene>
    <name evidence="1" type="ORF">ALC60_01960</name>
</gene>